<evidence type="ECO:0000313" key="2">
    <source>
        <dbReference type="EMBL" id="MDV2620437.1"/>
    </source>
</evidence>
<dbReference type="EMBL" id="JAWJAV010000001">
    <property type="protein sequence ID" value="MDV2620437.1"/>
    <property type="molecule type" value="Genomic_DNA"/>
</dbReference>
<protein>
    <submittedName>
        <fullName evidence="2">YxeA family protein</fullName>
    </submittedName>
</protein>
<evidence type="ECO:0000313" key="3">
    <source>
        <dbReference type="Proteomes" id="UP001280897"/>
    </source>
</evidence>
<gene>
    <name evidence="2" type="ORF">R0G89_01640</name>
</gene>
<comment type="caution">
    <text evidence="2">The sequence shown here is derived from an EMBL/GenBank/DDBJ whole genome shotgun (WGS) entry which is preliminary data.</text>
</comment>
<dbReference type="PANTHER" id="PTHR36433">
    <property type="entry name" value="HYPOTHETICAL CYTOSOLIC PROTEIN"/>
    <property type="match status" value="1"/>
</dbReference>
<keyword evidence="1" id="KW-1133">Transmembrane helix</keyword>
<sequence>MRKRVIASGIIVAIFLFIFGGAYFWYKSNYGTENYYTQITNQGTKIVEKDDSGSQVVDYMYHQPIYDQNGQKVMAKFRGGLERPLKLHAYLKVGYNTKRHQVISWEKVAKKDVPKAALKQLHE</sequence>
<dbReference type="PANTHER" id="PTHR36433:SF2">
    <property type="entry name" value="YXEA FAMILY PROTEIN"/>
    <property type="match status" value="1"/>
</dbReference>
<dbReference type="KEGG" id="paci:A4V11_01915"/>
<keyword evidence="1" id="KW-0812">Transmembrane</keyword>
<dbReference type="GeneID" id="57365933"/>
<dbReference type="InterPro" id="IPR036166">
    <property type="entry name" value="YxeA-like_sf"/>
</dbReference>
<name>A0AAW8YDM9_PEDAC</name>
<dbReference type="Gene3D" id="2.40.50.480">
    <property type="match status" value="1"/>
</dbReference>
<feature type="transmembrane region" description="Helical" evidence="1">
    <location>
        <begin position="6"/>
        <end position="26"/>
    </location>
</feature>
<reference evidence="2" key="2">
    <citation type="submission" date="2023-10" db="EMBL/GenBank/DDBJ databases">
        <authorList>
            <person name="Khurajog B."/>
        </authorList>
    </citation>
    <scope>NUCLEOTIDE SEQUENCE</scope>
    <source>
        <strain evidence="2">BF9</strain>
    </source>
</reference>
<dbReference type="RefSeq" id="WP_008840988.1">
    <property type="nucleotide sequence ID" value="NZ_CAKMBA010000001.1"/>
</dbReference>
<dbReference type="Proteomes" id="UP001280897">
    <property type="component" value="Unassembled WGS sequence"/>
</dbReference>
<proteinExistence type="predicted"/>
<dbReference type="Pfam" id="PF06486">
    <property type="entry name" value="DUF1093"/>
    <property type="match status" value="1"/>
</dbReference>
<dbReference type="AlphaFoldDB" id="A0AAW8YDM9"/>
<reference evidence="2" key="1">
    <citation type="journal article" date="2023" name="PeerJ">
        <title>Selection and evaluation of lactic acid bacteria from chicken feces in Thailand as potential probiotics.</title>
        <authorList>
            <person name="Khurajog B."/>
            <person name="Disastra Y."/>
            <person name="Lawwyne L.D."/>
            <person name="Sirichokchatchawan W."/>
            <person name="Niyomtham W."/>
            <person name="Yindee J."/>
            <person name="Hampson D.J."/>
            <person name="Prapasarakul N."/>
        </authorList>
    </citation>
    <scope>NUCLEOTIDE SEQUENCE</scope>
    <source>
        <strain evidence="2">BF9</strain>
    </source>
</reference>
<dbReference type="SUPFAM" id="SSF159121">
    <property type="entry name" value="BC4932-like"/>
    <property type="match status" value="1"/>
</dbReference>
<dbReference type="InterPro" id="IPR006542">
    <property type="entry name" value="DUF1093"/>
</dbReference>
<evidence type="ECO:0000256" key="1">
    <source>
        <dbReference type="SAM" id="Phobius"/>
    </source>
</evidence>
<organism evidence="2 3">
    <name type="scientific">Pediococcus acidilactici</name>
    <dbReference type="NCBI Taxonomy" id="1254"/>
    <lineage>
        <taxon>Bacteria</taxon>
        <taxon>Bacillati</taxon>
        <taxon>Bacillota</taxon>
        <taxon>Bacilli</taxon>
        <taxon>Lactobacillales</taxon>
        <taxon>Lactobacillaceae</taxon>
        <taxon>Pediococcus</taxon>
        <taxon>Pediococcus acidilactici group</taxon>
    </lineage>
</organism>
<keyword evidence="1" id="KW-0472">Membrane</keyword>
<dbReference type="NCBIfam" id="TIGR01655">
    <property type="entry name" value="yxeA_fam"/>
    <property type="match status" value="1"/>
</dbReference>
<accession>A0AAW8YDM9</accession>